<dbReference type="FunFam" id="3.30.70.240:FF:000001">
    <property type="entry name" value="Elongation factor G"/>
    <property type="match status" value="1"/>
</dbReference>
<evidence type="ECO:0000256" key="1">
    <source>
        <dbReference type="ARBA" id="ARBA00005870"/>
    </source>
</evidence>
<dbReference type="InterPro" id="IPR004540">
    <property type="entry name" value="Transl_elong_EFG/EF2"/>
</dbReference>
<feature type="binding site" evidence="8">
    <location>
        <begin position="143"/>
        <end position="146"/>
    </location>
    <ligand>
        <name>GTP</name>
        <dbReference type="ChEBI" id="CHEBI:37565"/>
    </ligand>
</feature>
<gene>
    <name evidence="8 10" type="primary">fusA</name>
    <name evidence="10" type="ordered locus">BVAF_567</name>
</gene>
<proteinExistence type="inferred from homology"/>
<dbReference type="SUPFAM" id="SSF54980">
    <property type="entry name" value="EF-G C-terminal domain-like"/>
    <property type="match status" value="2"/>
</dbReference>
<dbReference type="GO" id="GO:0005737">
    <property type="term" value="C:cytoplasm"/>
    <property type="evidence" value="ECO:0007669"/>
    <property type="project" value="UniProtKB-SubCell"/>
</dbReference>
<dbReference type="CDD" id="cd16262">
    <property type="entry name" value="EFG_III"/>
    <property type="match status" value="1"/>
</dbReference>
<dbReference type="InterPro" id="IPR031157">
    <property type="entry name" value="G_TR_CS"/>
</dbReference>
<evidence type="ECO:0000256" key="7">
    <source>
        <dbReference type="ARBA" id="ARBA00024731"/>
    </source>
</evidence>
<dbReference type="PRINTS" id="PR00315">
    <property type="entry name" value="ELONGATNFCT"/>
</dbReference>
<dbReference type="Gene3D" id="3.30.70.870">
    <property type="entry name" value="Elongation Factor G (Translational Gtpase), domain 3"/>
    <property type="match status" value="1"/>
</dbReference>
<keyword evidence="4 8" id="KW-0251">Elongation factor</keyword>
<dbReference type="HOGENOM" id="CLU_002794_4_1_6"/>
<dbReference type="Pfam" id="PF03144">
    <property type="entry name" value="GTP_EFTU_D2"/>
    <property type="match status" value="1"/>
</dbReference>
<dbReference type="GO" id="GO:0003924">
    <property type="term" value="F:GTPase activity"/>
    <property type="evidence" value="ECO:0007669"/>
    <property type="project" value="InterPro"/>
</dbReference>
<dbReference type="OrthoDB" id="9804431at2"/>
<dbReference type="SMART" id="SM00838">
    <property type="entry name" value="EFG_C"/>
    <property type="match status" value="1"/>
</dbReference>
<dbReference type="PROSITE" id="PS51722">
    <property type="entry name" value="G_TR_2"/>
    <property type="match status" value="1"/>
</dbReference>
<name>E8Q6H6_BLOVB</name>
<feature type="binding site" evidence="8">
    <location>
        <begin position="18"/>
        <end position="25"/>
    </location>
    <ligand>
        <name>GTP</name>
        <dbReference type="ChEBI" id="CHEBI:37565"/>
    </ligand>
</feature>
<dbReference type="InterPro" id="IPR009022">
    <property type="entry name" value="EFG_III"/>
</dbReference>
<dbReference type="InterPro" id="IPR047872">
    <property type="entry name" value="EFG_IV"/>
</dbReference>
<comment type="function">
    <text evidence="7 8">Catalyzes the GTP-dependent ribosomal translocation step during translation elongation. During this step, the ribosome changes from the pre-translocational (PRE) to the post-translocational (POST) state as the newly formed A-site-bound peptidyl-tRNA and P-site-bound deacylated tRNA move to the P and E sites, respectively. Catalyzes the coordinated movement of the two tRNA molecules, the mRNA and conformational changes in the ribosome.</text>
</comment>
<keyword evidence="5 8" id="KW-0648">Protein biosynthesis</keyword>
<evidence type="ECO:0000256" key="8">
    <source>
        <dbReference type="HAMAP-Rule" id="MF_00054"/>
    </source>
</evidence>
<keyword evidence="11" id="KW-1185">Reference proteome</keyword>
<dbReference type="SUPFAM" id="SSF52540">
    <property type="entry name" value="P-loop containing nucleoside triphosphate hydrolases"/>
    <property type="match status" value="1"/>
</dbReference>
<evidence type="ECO:0000256" key="4">
    <source>
        <dbReference type="ARBA" id="ARBA00022768"/>
    </source>
</evidence>
<comment type="similarity">
    <text evidence="1 8">Belongs to the TRAFAC class translation factor GTPase superfamily. Classic translation factor GTPase family. EF-G/EF-2 subfamily.</text>
</comment>
<protein>
    <recommendedName>
        <fullName evidence="2 8">Elongation factor G</fullName>
        <shortName evidence="8">EF-G</shortName>
    </recommendedName>
</protein>
<evidence type="ECO:0000256" key="5">
    <source>
        <dbReference type="ARBA" id="ARBA00022917"/>
    </source>
</evidence>
<dbReference type="RefSeq" id="WP_013516870.1">
    <property type="nucleotide sequence ID" value="NC_014909.2"/>
</dbReference>
<dbReference type="EMBL" id="CP002189">
    <property type="protein sequence ID" value="ADV33945.1"/>
    <property type="molecule type" value="Genomic_DNA"/>
</dbReference>
<dbReference type="GO" id="GO:0005525">
    <property type="term" value="F:GTP binding"/>
    <property type="evidence" value="ECO:0007669"/>
    <property type="project" value="UniProtKB-UniRule"/>
</dbReference>
<dbReference type="InterPro" id="IPR035647">
    <property type="entry name" value="EFG_III/V"/>
</dbReference>
<evidence type="ECO:0000313" key="10">
    <source>
        <dbReference type="EMBL" id="ADV33945.1"/>
    </source>
</evidence>
<dbReference type="Gene3D" id="3.30.70.240">
    <property type="match status" value="1"/>
</dbReference>
<dbReference type="STRING" id="859654.BVAF_567"/>
<dbReference type="InterPro" id="IPR041095">
    <property type="entry name" value="EFG_II"/>
</dbReference>
<dbReference type="Gene3D" id="3.40.50.300">
    <property type="entry name" value="P-loop containing nucleotide triphosphate hydrolases"/>
    <property type="match status" value="1"/>
</dbReference>
<dbReference type="SUPFAM" id="SSF50447">
    <property type="entry name" value="Translation proteins"/>
    <property type="match status" value="1"/>
</dbReference>
<comment type="subcellular location">
    <subcellularLocation>
        <location evidence="8">Cytoplasm</location>
    </subcellularLocation>
</comment>
<dbReference type="InterPro" id="IPR000640">
    <property type="entry name" value="EFG_V-like"/>
</dbReference>
<dbReference type="InterPro" id="IPR004161">
    <property type="entry name" value="EFTu-like_2"/>
</dbReference>
<dbReference type="PANTHER" id="PTHR43261">
    <property type="entry name" value="TRANSLATION ELONGATION FACTOR G-RELATED"/>
    <property type="match status" value="1"/>
</dbReference>
<keyword evidence="3 8" id="KW-0547">Nucleotide-binding</keyword>
<dbReference type="InterPro" id="IPR035649">
    <property type="entry name" value="EFG_V"/>
</dbReference>
<sequence length="709" mass="79438">MNNRITPIEYYRNIGISAHIDAGKTTTTERILFYTGVNHKIGEVHTGSATMDWMEQEQERGITITSAATTCFWSGMSNEFPLHRINIIDTPGHVDFTVEVERSMRVLDGVVMVYCAVGGVQPQSETVWRQANKYKVPRIAFINKMDRMGADYLRVVSELRTKLCANPVPIQLALGAEDQFTGIIDLIKMKSIKWNDTDQGVTFVYEDVPKHLFELTNVWRKNLIESAVEESEELLDKYLSGCGTITESEIKVALRRRVLKNEVLLVTCGSAFKNKGVQSMLDAVVEYLPSPTDIRSVKGVLKDGSTVVERYSRDDEPFSALAFKVSNDPFVGNLTFFRVYSGIVNSGDNIFNSVKDKRERFGRIVQMHANKREEIRVVYAGDIAAAIGLKDVSTGDTLCDVNNPIILERMEFPEPVISVMVEAKTKLDQEKMGTALNRLSQEDPSFRVWIDQDSGQTIIAGMGELHLEILVERMKREFNIEAHVGRPQVAYRETIRAAIQQEGKFIRQSGGRGQFGHVWLRIEPINPNIIGGGDAIYKFSSEIVGGVIPKEFIPAIDKGVQEQISNGVLAGYPIVGVCVTVFDGSYHEVDSSEIAFKIAGSMAFKEGFMKANPVLLEPIMKVEIETPEDYVGDVISDLNRRRGMIINLESVTVIGRIICAHVPLSEMFGYATTLRSKTQGRASHSMEFFKYNEVPYNVAQSIIETRRIR</sequence>
<dbReference type="AlphaFoldDB" id="E8Q6H6"/>
<dbReference type="Gene3D" id="2.40.30.10">
    <property type="entry name" value="Translation factors"/>
    <property type="match status" value="1"/>
</dbReference>
<dbReference type="InterPro" id="IPR014721">
    <property type="entry name" value="Ribsml_uS5_D2-typ_fold_subgr"/>
</dbReference>
<dbReference type="Gene3D" id="3.30.230.10">
    <property type="match status" value="1"/>
</dbReference>
<dbReference type="KEGG" id="bva:BVAF_567"/>
<dbReference type="Pfam" id="PF00009">
    <property type="entry name" value="GTP_EFTU"/>
    <property type="match status" value="1"/>
</dbReference>
<accession>E8Q6H6</accession>
<dbReference type="NCBIfam" id="NF009381">
    <property type="entry name" value="PRK12740.1-5"/>
    <property type="match status" value="1"/>
</dbReference>
<dbReference type="InterPro" id="IPR027417">
    <property type="entry name" value="P-loop_NTPase"/>
</dbReference>
<feature type="domain" description="Tr-type G" evidence="9">
    <location>
        <begin position="9"/>
        <end position="292"/>
    </location>
</feature>
<dbReference type="GO" id="GO:0032790">
    <property type="term" value="P:ribosome disassembly"/>
    <property type="evidence" value="ECO:0007669"/>
    <property type="project" value="TreeGrafter"/>
</dbReference>
<dbReference type="CDD" id="cd03713">
    <property type="entry name" value="EFG_mtEFG_C"/>
    <property type="match status" value="1"/>
</dbReference>
<keyword evidence="8" id="KW-0963">Cytoplasm</keyword>
<keyword evidence="6 8" id="KW-0342">GTP-binding</keyword>
<dbReference type="FunFam" id="3.40.50.300:FF:000029">
    <property type="entry name" value="Elongation factor G"/>
    <property type="match status" value="1"/>
</dbReference>
<dbReference type="SMART" id="SM00889">
    <property type="entry name" value="EFG_IV"/>
    <property type="match status" value="1"/>
</dbReference>
<dbReference type="GO" id="GO:0003746">
    <property type="term" value="F:translation elongation factor activity"/>
    <property type="evidence" value="ECO:0007669"/>
    <property type="project" value="UniProtKB-UniRule"/>
</dbReference>
<organism evidence="10 11">
    <name type="scientific">Blochmanniella vafra (strain BVAF)</name>
    <dbReference type="NCBI Taxonomy" id="859654"/>
    <lineage>
        <taxon>Bacteria</taxon>
        <taxon>Pseudomonadati</taxon>
        <taxon>Pseudomonadota</taxon>
        <taxon>Gammaproteobacteria</taxon>
        <taxon>Enterobacterales</taxon>
        <taxon>Enterobacteriaceae</taxon>
        <taxon>ant endosymbionts</taxon>
        <taxon>Candidatus Blochmanniella</taxon>
    </lineage>
</organism>
<dbReference type="InterPro" id="IPR000795">
    <property type="entry name" value="T_Tr_GTP-bd_dom"/>
</dbReference>
<dbReference type="FunFam" id="2.40.30.10:FF:000006">
    <property type="entry name" value="Elongation factor G"/>
    <property type="match status" value="1"/>
</dbReference>
<dbReference type="CDD" id="cd01886">
    <property type="entry name" value="EF-G"/>
    <property type="match status" value="1"/>
</dbReference>
<dbReference type="GO" id="GO:0097216">
    <property type="term" value="F:guanosine tetraphosphate binding"/>
    <property type="evidence" value="ECO:0007669"/>
    <property type="project" value="UniProtKB-ARBA"/>
</dbReference>
<dbReference type="HAMAP" id="MF_00054_B">
    <property type="entry name" value="EF_G_EF_2_B"/>
    <property type="match status" value="1"/>
</dbReference>
<feature type="binding site" evidence="8">
    <location>
        <begin position="89"/>
        <end position="93"/>
    </location>
    <ligand>
        <name>GTP</name>
        <dbReference type="ChEBI" id="CHEBI:37565"/>
    </ligand>
</feature>
<dbReference type="PANTHER" id="PTHR43261:SF1">
    <property type="entry name" value="RIBOSOME-RELEASING FACTOR 2, MITOCHONDRIAL"/>
    <property type="match status" value="1"/>
</dbReference>
<dbReference type="FunFam" id="3.30.230.10:FF:000003">
    <property type="entry name" value="Elongation factor G"/>
    <property type="match status" value="1"/>
</dbReference>
<reference evidence="10 11" key="1">
    <citation type="journal article" date="2010" name="BMC Genomics">
        <title>Unprecedented loss of ammonia assimilation capability in a urease-encoding bacterial mutualist.</title>
        <authorList>
            <person name="Williams L.E."/>
            <person name="Wernegreen J.J."/>
        </authorList>
    </citation>
    <scope>NUCLEOTIDE SEQUENCE [LARGE SCALE GENOMIC DNA]</scope>
    <source>
        <strain evidence="10 11">BVAF</strain>
    </source>
</reference>
<evidence type="ECO:0000256" key="2">
    <source>
        <dbReference type="ARBA" id="ARBA00017872"/>
    </source>
</evidence>
<dbReference type="InterPro" id="IPR005517">
    <property type="entry name" value="Transl_elong_EFG/EF2_IV"/>
</dbReference>
<dbReference type="CDD" id="cd04088">
    <property type="entry name" value="EFG_mtEFG_II"/>
    <property type="match status" value="1"/>
</dbReference>
<dbReference type="Proteomes" id="UP000007464">
    <property type="component" value="Chromosome"/>
</dbReference>
<evidence type="ECO:0000313" key="11">
    <source>
        <dbReference type="Proteomes" id="UP000007464"/>
    </source>
</evidence>
<dbReference type="Pfam" id="PF14492">
    <property type="entry name" value="EFG_III"/>
    <property type="match status" value="1"/>
</dbReference>
<evidence type="ECO:0000256" key="6">
    <source>
        <dbReference type="ARBA" id="ARBA00023134"/>
    </source>
</evidence>
<dbReference type="Pfam" id="PF03764">
    <property type="entry name" value="EFG_IV"/>
    <property type="match status" value="1"/>
</dbReference>
<dbReference type="InterPro" id="IPR020568">
    <property type="entry name" value="Ribosomal_Su5_D2-typ_SF"/>
</dbReference>
<dbReference type="InterPro" id="IPR005225">
    <property type="entry name" value="Small_GTP-bd"/>
</dbReference>
<evidence type="ECO:0000259" key="9">
    <source>
        <dbReference type="PROSITE" id="PS51722"/>
    </source>
</evidence>
<dbReference type="FunFam" id="3.30.70.870:FF:000001">
    <property type="entry name" value="Elongation factor G"/>
    <property type="match status" value="1"/>
</dbReference>
<dbReference type="SUPFAM" id="SSF54211">
    <property type="entry name" value="Ribosomal protein S5 domain 2-like"/>
    <property type="match status" value="1"/>
</dbReference>
<dbReference type="NCBIfam" id="TIGR00231">
    <property type="entry name" value="small_GTP"/>
    <property type="match status" value="1"/>
</dbReference>
<dbReference type="Pfam" id="PF00679">
    <property type="entry name" value="EFG_C"/>
    <property type="match status" value="1"/>
</dbReference>
<dbReference type="CDD" id="cd01434">
    <property type="entry name" value="EFG_mtEFG1_IV"/>
    <property type="match status" value="1"/>
</dbReference>
<dbReference type="NCBIfam" id="TIGR00484">
    <property type="entry name" value="EF-G"/>
    <property type="match status" value="1"/>
</dbReference>
<evidence type="ECO:0000256" key="3">
    <source>
        <dbReference type="ARBA" id="ARBA00022741"/>
    </source>
</evidence>
<dbReference type="InterPro" id="IPR009000">
    <property type="entry name" value="Transl_B-barrel_sf"/>
</dbReference>
<dbReference type="PROSITE" id="PS00301">
    <property type="entry name" value="G_TR_1"/>
    <property type="match status" value="1"/>
</dbReference>